<sequence>MSEDLIDFWKKWIDGEEEIDVTADSIILKYSMINKQSDDGVKDWVCFNSKDKLYSFIKYLLLPSIQLTRSIGAKESQVYFDVCEYSETIKLLETFKLDSCKKDIEDYKRWLGEIEVLENNEYSLESITNFINIICCEVAKTEDIFFELQLFKNIKCVGNIIIKQYEDDNMLDVLESKFELSKDEIKDLFESIDNNKLVFKKILDLLNERFI</sequence>
<gene>
    <name evidence="1" type="ORF">psyc5s11_38160</name>
</gene>
<protein>
    <submittedName>
        <fullName evidence="1">Uncharacterized protein</fullName>
    </submittedName>
</protein>
<keyword evidence="2" id="KW-1185">Reference proteome</keyword>
<accession>A0ABN6J051</accession>
<name>A0ABN6J051_9CLOT</name>
<organism evidence="1 2">
    <name type="scientific">Clostridium gelidum</name>
    <dbReference type="NCBI Taxonomy" id="704125"/>
    <lineage>
        <taxon>Bacteria</taxon>
        <taxon>Bacillati</taxon>
        <taxon>Bacillota</taxon>
        <taxon>Clostridia</taxon>
        <taxon>Eubacteriales</taxon>
        <taxon>Clostridiaceae</taxon>
        <taxon>Clostridium</taxon>
    </lineage>
</organism>
<reference evidence="2" key="1">
    <citation type="submission" date="2021-07" db="EMBL/GenBank/DDBJ databases">
        <title>Complete genome sequencing of a Clostridium isolate.</title>
        <authorList>
            <person name="Ueki A."/>
            <person name="Tonouchi A."/>
        </authorList>
    </citation>
    <scope>NUCLEOTIDE SEQUENCE [LARGE SCALE GENOMIC DNA]</scope>
    <source>
        <strain evidence="2">C5S11</strain>
    </source>
</reference>
<evidence type="ECO:0000313" key="1">
    <source>
        <dbReference type="EMBL" id="BCZ47749.1"/>
    </source>
</evidence>
<dbReference type="Proteomes" id="UP000824633">
    <property type="component" value="Chromosome"/>
</dbReference>
<evidence type="ECO:0000313" key="2">
    <source>
        <dbReference type="Proteomes" id="UP000824633"/>
    </source>
</evidence>
<dbReference type="EMBL" id="AP024849">
    <property type="protein sequence ID" value="BCZ47749.1"/>
    <property type="molecule type" value="Genomic_DNA"/>
</dbReference>
<proteinExistence type="predicted"/>
<dbReference type="RefSeq" id="WP_224034068.1">
    <property type="nucleotide sequence ID" value="NZ_AP024849.1"/>
</dbReference>